<organism evidence="2 3">
    <name type="scientific">Vibrio mangrovi</name>
    <dbReference type="NCBI Taxonomy" id="474394"/>
    <lineage>
        <taxon>Bacteria</taxon>
        <taxon>Pseudomonadati</taxon>
        <taxon>Pseudomonadota</taxon>
        <taxon>Gammaproteobacteria</taxon>
        <taxon>Vibrionales</taxon>
        <taxon>Vibrionaceae</taxon>
        <taxon>Vibrio</taxon>
    </lineage>
</organism>
<evidence type="ECO:0000313" key="2">
    <source>
        <dbReference type="EMBL" id="SMS01927.1"/>
    </source>
</evidence>
<reference evidence="2 3" key="1">
    <citation type="submission" date="2017-05" db="EMBL/GenBank/DDBJ databases">
        <authorList>
            <person name="Song R."/>
            <person name="Chenine A.L."/>
            <person name="Ruprecht R.M."/>
        </authorList>
    </citation>
    <scope>NUCLEOTIDE SEQUENCE [LARGE SCALE GENOMIC DNA]</scope>
    <source>
        <strain evidence="2 3">CECT 7927</strain>
    </source>
</reference>
<keyword evidence="4" id="KW-1185">Reference proteome</keyword>
<dbReference type="AlphaFoldDB" id="A0A1Y6IW97"/>
<dbReference type="Proteomes" id="UP000196125">
    <property type="component" value="Unassembled WGS sequence"/>
</dbReference>
<evidence type="ECO:0000313" key="3">
    <source>
        <dbReference type="Proteomes" id="UP000196125"/>
    </source>
</evidence>
<gene>
    <name evidence="1" type="ORF">SBX37_06645</name>
    <name evidence="2" type="ORF">VIM7927_03238</name>
</gene>
<dbReference type="RefSeq" id="WP_087481953.1">
    <property type="nucleotide sequence ID" value="NZ_AP024883.1"/>
</dbReference>
<dbReference type="Proteomes" id="UP001283366">
    <property type="component" value="Unassembled WGS sequence"/>
</dbReference>
<evidence type="ECO:0000313" key="4">
    <source>
        <dbReference type="Proteomes" id="UP001283366"/>
    </source>
</evidence>
<name>A0A1Y6IW97_9VIBR</name>
<accession>A0A1Y6IW97</accession>
<sequence>MKIDPDELQLSDRAQLFHHHWKLEIVSHTPVVFQLFSHSRLAFSGQLELINNDEVVSMEDFHWRFRVKDNRIEQWCNVQLEETLSLGISYSFRPDALVIEYMARNRVPTRLDMRHQIQAMHTGHTEQASVQEVKNRLEQLQHQYNERPSDYLVSSGNKHFREAFSATQWIFLN</sequence>
<proteinExistence type="predicted"/>
<dbReference type="OrthoDB" id="5870876at2"/>
<protein>
    <submittedName>
        <fullName evidence="2">Uncharacterized protein</fullName>
    </submittedName>
</protein>
<reference evidence="1 4" key="2">
    <citation type="submission" date="2023-11" db="EMBL/GenBank/DDBJ databases">
        <title>Plant-associative lifestyle of Vibrio porteresiae and its evolutionary dynamics.</title>
        <authorList>
            <person name="Rameshkumar N."/>
            <person name="Kirti K."/>
        </authorList>
    </citation>
    <scope>NUCLEOTIDE SEQUENCE [LARGE SCALE GENOMIC DNA]</scope>
    <source>
        <strain evidence="1 4">MSSRF38</strain>
    </source>
</reference>
<dbReference type="EMBL" id="FXXI01000007">
    <property type="protein sequence ID" value="SMS01927.1"/>
    <property type="molecule type" value="Genomic_DNA"/>
</dbReference>
<evidence type="ECO:0000313" key="1">
    <source>
        <dbReference type="EMBL" id="MDW6002540.1"/>
    </source>
</evidence>
<dbReference type="EMBL" id="JAWRCO010000001">
    <property type="protein sequence ID" value="MDW6002540.1"/>
    <property type="molecule type" value="Genomic_DNA"/>
</dbReference>